<dbReference type="SUPFAM" id="SSF54826">
    <property type="entry name" value="Enolase N-terminal domain-like"/>
    <property type="match status" value="1"/>
</dbReference>
<dbReference type="SFLD" id="SFLDS00001">
    <property type="entry name" value="Enolase"/>
    <property type="match status" value="1"/>
</dbReference>
<dbReference type="InterPro" id="IPR029065">
    <property type="entry name" value="Enolase_C-like"/>
</dbReference>
<dbReference type="RefSeq" id="WP_092429813.1">
    <property type="nucleotide sequence ID" value="NZ_FNCL01000016.1"/>
</dbReference>
<name>A0A1I6W800_9RHOB</name>
<dbReference type="Pfam" id="PF13378">
    <property type="entry name" value="MR_MLE_C"/>
    <property type="match status" value="1"/>
</dbReference>
<dbReference type="GO" id="GO:0016052">
    <property type="term" value="P:carbohydrate catabolic process"/>
    <property type="evidence" value="ECO:0007669"/>
    <property type="project" value="TreeGrafter"/>
</dbReference>
<dbReference type="GO" id="GO:0016836">
    <property type="term" value="F:hydro-lyase activity"/>
    <property type="evidence" value="ECO:0007669"/>
    <property type="project" value="TreeGrafter"/>
</dbReference>
<evidence type="ECO:0000256" key="2">
    <source>
        <dbReference type="ARBA" id="ARBA00022723"/>
    </source>
</evidence>
<dbReference type="AlphaFoldDB" id="A0A1I6W800"/>
<dbReference type="PANTHER" id="PTHR13794:SF58">
    <property type="entry name" value="MITOCHONDRIAL ENOLASE SUPERFAMILY MEMBER 1"/>
    <property type="match status" value="1"/>
</dbReference>
<dbReference type="EMBL" id="FOZW01000016">
    <property type="protein sequence ID" value="SFT22109.1"/>
    <property type="molecule type" value="Genomic_DNA"/>
</dbReference>
<keyword evidence="2" id="KW-0479">Metal-binding</keyword>
<dbReference type="STRING" id="311180.SAMN04488050_1164"/>
<dbReference type="InterPro" id="IPR036849">
    <property type="entry name" value="Enolase-like_C_sf"/>
</dbReference>
<proteinExistence type="predicted"/>
<evidence type="ECO:0000256" key="1">
    <source>
        <dbReference type="ARBA" id="ARBA00001946"/>
    </source>
</evidence>
<protein>
    <submittedName>
        <fullName evidence="5">L-alanine-DL-glutamate epimerase</fullName>
    </submittedName>
</protein>
<dbReference type="InterPro" id="IPR013341">
    <property type="entry name" value="Mandelate_racemase_N_dom"/>
</dbReference>
<dbReference type="Gene3D" id="3.20.20.120">
    <property type="entry name" value="Enolase-like C-terminal domain"/>
    <property type="match status" value="1"/>
</dbReference>
<organism evidence="5 6">
    <name type="scientific">Alloyangia pacifica</name>
    <dbReference type="NCBI Taxonomy" id="311180"/>
    <lineage>
        <taxon>Bacteria</taxon>
        <taxon>Pseudomonadati</taxon>
        <taxon>Pseudomonadota</taxon>
        <taxon>Alphaproteobacteria</taxon>
        <taxon>Rhodobacterales</taxon>
        <taxon>Roseobacteraceae</taxon>
        <taxon>Alloyangia</taxon>
    </lineage>
</organism>
<dbReference type="Proteomes" id="UP000199392">
    <property type="component" value="Unassembled WGS sequence"/>
</dbReference>
<gene>
    <name evidence="5" type="ORF">SAMN04488050_1164</name>
</gene>
<comment type="cofactor">
    <cofactor evidence="1">
        <name>Mg(2+)</name>
        <dbReference type="ChEBI" id="CHEBI:18420"/>
    </cofactor>
</comment>
<dbReference type="GO" id="GO:0000287">
    <property type="term" value="F:magnesium ion binding"/>
    <property type="evidence" value="ECO:0007669"/>
    <property type="project" value="TreeGrafter"/>
</dbReference>
<reference evidence="6" key="1">
    <citation type="submission" date="2016-10" db="EMBL/GenBank/DDBJ databases">
        <authorList>
            <person name="Varghese N."/>
            <person name="Submissions S."/>
        </authorList>
    </citation>
    <scope>NUCLEOTIDE SEQUENCE [LARGE SCALE GENOMIC DNA]</scope>
    <source>
        <strain evidence="6">DSM 26894</strain>
    </source>
</reference>
<dbReference type="PANTHER" id="PTHR13794">
    <property type="entry name" value="ENOLASE SUPERFAMILY, MANDELATE RACEMASE"/>
    <property type="match status" value="1"/>
</dbReference>
<evidence type="ECO:0000259" key="4">
    <source>
        <dbReference type="SMART" id="SM00922"/>
    </source>
</evidence>
<dbReference type="Pfam" id="PF02746">
    <property type="entry name" value="MR_MLE_N"/>
    <property type="match status" value="1"/>
</dbReference>
<dbReference type="InterPro" id="IPR029017">
    <property type="entry name" value="Enolase-like_N"/>
</dbReference>
<keyword evidence="3" id="KW-0460">Magnesium</keyword>
<dbReference type="OrthoDB" id="9802699at2"/>
<dbReference type="SFLD" id="SFLDG00179">
    <property type="entry name" value="mandelate_racemase"/>
    <property type="match status" value="1"/>
</dbReference>
<evidence type="ECO:0000313" key="6">
    <source>
        <dbReference type="Proteomes" id="UP000199392"/>
    </source>
</evidence>
<accession>A0A1I6W800</accession>
<evidence type="ECO:0000313" key="5">
    <source>
        <dbReference type="EMBL" id="SFT22109.1"/>
    </source>
</evidence>
<feature type="domain" description="Mandelate racemase/muconate lactonizing enzyme C-terminal" evidence="4">
    <location>
        <begin position="147"/>
        <end position="244"/>
    </location>
</feature>
<dbReference type="Gene3D" id="3.30.390.10">
    <property type="entry name" value="Enolase-like, N-terminal domain"/>
    <property type="match status" value="1"/>
</dbReference>
<keyword evidence="6" id="KW-1185">Reference proteome</keyword>
<dbReference type="InterPro" id="IPR046945">
    <property type="entry name" value="RHMD-like"/>
</dbReference>
<sequence length="369" mass="40000">MAKIERVEIFMANLLPKVKRTDAIQSFMSQETPFVRITDADGATGLGYSYTIGQGGPAIMSLLRETLVPRLIGQEAEAIERIWRDLLFSTHATSVGAITSLALAAVDTALWDLRCKRAGLPLWRMLGGAKDSVPMYTTEGGWLHIETGDLVADALSAQAAGFAGSKVKIGRPHLSEDRERLAAVREAVGPAFEIMVDANQSFNLAEATRRAKVLEPLDIAWFEEPMPADDVASHAVLSARTSVPVAVGESMYSLSQFKDYLVGNAASVVQVDVARIGGITPWMKVAHMAEAHNVPVCPHFLMELHVSLVCAITNAPWLEYIPQLDDLTKAPMRMENGRAYPSDSPGLGIDWDEDRLAASRIEGLGFTAG</sequence>
<dbReference type="CDD" id="cd03316">
    <property type="entry name" value="MR_like"/>
    <property type="match status" value="1"/>
</dbReference>
<evidence type="ECO:0000256" key="3">
    <source>
        <dbReference type="ARBA" id="ARBA00022842"/>
    </source>
</evidence>
<dbReference type="SMART" id="SM00922">
    <property type="entry name" value="MR_MLE"/>
    <property type="match status" value="1"/>
</dbReference>
<dbReference type="InterPro" id="IPR013342">
    <property type="entry name" value="Mandelate_racemase_C"/>
</dbReference>
<dbReference type="SUPFAM" id="SSF51604">
    <property type="entry name" value="Enolase C-terminal domain-like"/>
    <property type="match status" value="1"/>
</dbReference>